<proteinExistence type="predicted"/>
<dbReference type="InterPro" id="IPR016181">
    <property type="entry name" value="Acyl_CoA_acyltransferase"/>
</dbReference>
<evidence type="ECO:0000313" key="3">
    <source>
        <dbReference type="Proteomes" id="UP000321534"/>
    </source>
</evidence>
<dbReference type="Gene3D" id="3.40.630.30">
    <property type="match status" value="1"/>
</dbReference>
<dbReference type="AlphaFoldDB" id="A0A512CZQ8"/>
<evidence type="ECO:0000313" key="2">
    <source>
        <dbReference type="EMBL" id="GEO29696.1"/>
    </source>
</evidence>
<name>A0A512CZQ8_9MICO</name>
<dbReference type="Pfam" id="PF00583">
    <property type="entry name" value="Acetyltransf_1"/>
    <property type="match status" value="1"/>
</dbReference>
<dbReference type="SUPFAM" id="SSF55729">
    <property type="entry name" value="Acyl-CoA N-acyltransferases (Nat)"/>
    <property type="match status" value="1"/>
</dbReference>
<dbReference type="EMBL" id="BJYX01000006">
    <property type="protein sequence ID" value="GEO29696.1"/>
    <property type="molecule type" value="Genomic_DNA"/>
</dbReference>
<comment type="caution">
    <text evidence="2">The sequence shown here is derived from an EMBL/GenBank/DDBJ whole genome shotgun (WGS) entry which is preliminary data.</text>
</comment>
<keyword evidence="3" id="KW-1185">Reference proteome</keyword>
<reference evidence="2 3" key="1">
    <citation type="submission" date="2019-07" db="EMBL/GenBank/DDBJ databases">
        <title>Whole genome shotgun sequence of Terrabacter aerolatus NBRC 106305.</title>
        <authorList>
            <person name="Hosoyama A."/>
            <person name="Uohara A."/>
            <person name="Ohji S."/>
            <person name="Ichikawa N."/>
        </authorList>
    </citation>
    <scope>NUCLEOTIDE SEQUENCE [LARGE SCALE GENOMIC DNA]</scope>
    <source>
        <strain evidence="2 3">NBRC 106305</strain>
    </source>
</reference>
<feature type="domain" description="N-acetyltransferase" evidence="1">
    <location>
        <begin position="4"/>
        <end position="202"/>
    </location>
</feature>
<organism evidence="2 3">
    <name type="scientific">Terrabacter aerolatus</name>
    <dbReference type="NCBI Taxonomy" id="422442"/>
    <lineage>
        <taxon>Bacteria</taxon>
        <taxon>Bacillati</taxon>
        <taxon>Actinomycetota</taxon>
        <taxon>Actinomycetes</taxon>
        <taxon>Micrococcales</taxon>
        <taxon>Intrasporangiaceae</taxon>
        <taxon>Terrabacter</taxon>
    </lineage>
</organism>
<evidence type="ECO:0000259" key="1">
    <source>
        <dbReference type="PROSITE" id="PS51186"/>
    </source>
</evidence>
<dbReference type="Proteomes" id="UP000321534">
    <property type="component" value="Unassembled WGS sequence"/>
</dbReference>
<accession>A0A512CZQ8</accession>
<sequence>MTETRLDVLTSDDVAEVARLHREAFPGFFLTQLGEPFLRQFYRGHVEDPTAVAVVLRDATGRPLGCVVGTTEPRGFYSRLLRRRWHGFAAAAARTVVTRPSAAPRLLRAVAYRGGADSTGQGALLSSICLSPDLQGSGQGVRLLQGWELSAHERGAKHAFLDTDALGNERVNAFYSHQGWELRGSYTTTQGRQMNRYVKELVRA</sequence>
<keyword evidence="2" id="KW-0808">Transferase</keyword>
<dbReference type="PROSITE" id="PS51186">
    <property type="entry name" value="GNAT"/>
    <property type="match status" value="1"/>
</dbReference>
<protein>
    <submittedName>
        <fullName evidence="2">GNAT family N-acetyltransferase</fullName>
    </submittedName>
</protein>
<dbReference type="InterPro" id="IPR000182">
    <property type="entry name" value="GNAT_dom"/>
</dbReference>
<dbReference type="GO" id="GO:0016747">
    <property type="term" value="F:acyltransferase activity, transferring groups other than amino-acyl groups"/>
    <property type="evidence" value="ECO:0007669"/>
    <property type="project" value="InterPro"/>
</dbReference>
<gene>
    <name evidence="2" type="ORF">TAE01_15060</name>
</gene>